<gene>
    <name evidence="6" type="ORF">FPZ47_20250</name>
</gene>
<evidence type="ECO:0000256" key="3">
    <source>
        <dbReference type="ARBA" id="ARBA00022989"/>
    </source>
</evidence>
<dbReference type="Proteomes" id="UP000320513">
    <property type="component" value="Unassembled WGS sequence"/>
</dbReference>
<feature type="transmembrane region" description="Helical" evidence="5">
    <location>
        <begin position="97"/>
        <end position="117"/>
    </location>
</feature>
<keyword evidence="7" id="KW-1185">Reference proteome</keyword>
<name>A0A557XHR2_9MYCO</name>
<dbReference type="GO" id="GO:0016020">
    <property type="term" value="C:membrane"/>
    <property type="evidence" value="ECO:0007669"/>
    <property type="project" value="UniProtKB-SubCell"/>
</dbReference>
<feature type="transmembrane region" description="Helical" evidence="5">
    <location>
        <begin position="67"/>
        <end position="85"/>
    </location>
</feature>
<dbReference type="RefSeq" id="WP_144954421.1">
    <property type="nucleotide sequence ID" value="NZ_VMQU01000103.1"/>
</dbReference>
<evidence type="ECO:0000313" key="7">
    <source>
        <dbReference type="Proteomes" id="UP000320513"/>
    </source>
</evidence>
<accession>A0A557XHR2</accession>
<protein>
    <recommendedName>
        <fullName evidence="8">DoxX family protein</fullName>
    </recommendedName>
</protein>
<evidence type="ECO:0000256" key="5">
    <source>
        <dbReference type="SAM" id="Phobius"/>
    </source>
</evidence>
<keyword evidence="3 5" id="KW-1133">Transmembrane helix</keyword>
<evidence type="ECO:0000256" key="4">
    <source>
        <dbReference type="ARBA" id="ARBA00023136"/>
    </source>
</evidence>
<dbReference type="EMBL" id="VMQU01000103">
    <property type="protein sequence ID" value="TVS85227.1"/>
    <property type="molecule type" value="Genomic_DNA"/>
</dbReference>
<sequence>MNMLYQACKVLSILLFLYYGLAVLVANAMVEEFARFGLVRFRKLTGILELLGSLGLILGYFLPQFTVAAAGGLTLMMGVGVVVRLRCGDSLADALPAIVMLLINLYIVVYALGVGTIPAR</sequence>
<evidence type="ECO:0000256" key="2">
    <source>
        <dbReference type="ARBA" id="ARBA00022692"/>
    </source>
</evidence>
<dbReference type="AlphaFoldDB" id="A0A557XHR2"/>
<reference evidence="6 7" key="1">
    <citation type="submission" date="2019-07" db="EMBL/GenBank/DDBJ databases">
        <title>New Mycobacterium species.</title>
        <authorList>
            <person name="Tortoli E."/>
            <person name="Ghielmetti G."/>
            <person name="Friedel U."/>
            <person name="Trovato A."/>
        </authorList>
    </citation>
    <scope>NUCLEOTIDE SEQUENCE [LARGE SCALE GENOMIC DNA]</scope>
    <source>
        <strain evidence="6 7">16-83</strain>
    </source>
</reference>
<dbReference type="Pfam" id="PF13564">
    <property type="entry name" value="DoxX_2"/>
    <property type="match status" value="1"/>
</dbReference>
<comment type="subcellular location">
    <subcellularLocation>
        <location evidence="1">Membrane</location>
        <topology evidence="1">Multi-pass membrane protein</topology>
    </subcellularLocation>
</comment>
<comment type="caution">
    <text evidence="6">The sequence shown here is derived from an EMBL/GenBank/DDBJ whole genome shotgun (WGS) entry which is preliminary data.</text>
</comment>
<evidence type="ECO:0008006" key="8">
    <source>
        <dbReference type="Google" id="ProtNLM"/>
    </source>
</evidence>
<proteinExistence type="predicted"/>
<evidence type="ECO:0000313" key="6">
    <source>
        <dbReference type="EMBL" id="TVS85227.1"/>
    </source>
</evidence>
<keyword evidence="2 5" id="KW-0812">Transmembrane</keyword>
<feature type="transmembrane region" description="Helical" evidence="5">
    <location>
        <begin position="12"/>
        <end position="30"/>
    </location>
</feature>
<keyword evidence="4 5" id="KW-0472">Membrane</keyword>
<evidence type="ECO:0000256" key="1">
    <source>
        <dbReference type="ARBA" id="ARBA00004141"/>
    </source>
</evidence>
<organism evidence="6 7">
    <name type="scientific">Mycobacterium helveticum</name>
    <dbReference type="NCBI Taxonomy" id="2592811"/>
    <lineage>
        <taxon>Bacteria</taxon>
        <taxon>Bacillati</taxon>
        <taxon>Actinomycetota</taxon>
        <taxon>Actinomycetes</taxon>
        <taxon>Mycobacteriales</taxon>
        <taxon>Mycobacteriaceae</taxon>
        <taxon>Mycobacterium</taxon>
    </lineage>
</organism>
<dbReference type="InterPro" id="IPR032808">
    <property type="entry name" value="DoxX"/>
</dbReference>